<comment type="caution">
    <text evidence="3">The sequence shown here is derived from an EMBL/GenBank/DDBJ whole genome shotgun (WGS) entry which is preliminary data.</text>
</comment>
<evidence type="ECO:0000256" key="1">
    <source>
        <dbReference type="SAM" id="MobiDB-lite"/>
    </source>
</evidence>
<sequence>MAFSTALFIMFILMCGSGSYGDSSTSITSKENKTTAGKVEKVTTAKAEIAGSTIGTTAKVEATAKMETEAKVEAKKTEEELPVEQIMITAIRDEDADAEDTMTEASVESIGSMPQMS</sequence>
<gene>
    <name evidence="3" type="ORF">CJOHNSTONI_LOCUS241</name>
</gene>
<evidence type="ECO:0000313" key="4">
    <source>
        <dbReference type="Proteomes" id="UP000746747"/>
    </source>
</evidence>
<feature type="region of interest" description="Disordered" evidence="1">
    <location>
        <begin position="92"/>
        <end position="117"/>
    </location>
</feature>
<keyword evidence="2" id="KW-0732">Signal</keyword>
<proteinExistence type="predicted"/>
<dbReference type="AlphaFoldDB" id="A0A8J2LTQ9"/>
<evidence type="ECO:0000256" key="2">
    <source>
        <dbReference type="SAM" id="SignalP"/>
    </source>
</evidence>
<dbReference type="Proteomes" id="UP000746747">
    <property type="component" value="Unassembled WGS sequence"/>
</dbReference>
<organism evidence="3 4">
    <name type="scientific">Cercopithifilaria johnstoni</name>
    <dbReference type="NCBI Taxonomy" id="2874296"/>
    <lineage>
        <taxon>Eukaryota</taxon>
        <taxon>Metazoa</taxon>
        <taxon>Ecdysozoa</taxon>
        <taxon>Nematoda</taxon>
        <taxon>Chromadorea</taxon>
        <taxon>Rhabditida</taxon>
        <taxon>Spirurina</taxon>
        <taxon>Spiruromorpha</taxon>
        <taxon>Filarioidea</taxon>
        <taxon>Onchocercidae</taxon>
        <taxon>Cercopithifilaria</taxon>
    </lineage>
</organism>
<evidence type="ECO:0000313" key="3">
    <source>
        <dbReference type="EMBL" id="CAG9529682.1"/>
    </source>
</evidence>
<name>A0A8J2LTQ9_9BILA</name>
<protein>
    <submittedName>
        <fullName evidence="3">Uncharacterized protein</fullName>
    </submittedName>
</protein>
<reference evidence="3" key="1">
    <citation type="submission" date="2021-09" db="EMBL/GenBank/DDBJ databases">
        <authorList>
            <consortium name="Pathogen Informatics"/>
        </authorList>
    </citation>
    <scope>NUCLEOTIDE SEQUENCE</scope>
</reference>
<dbReference type="EMBL" id="CAKAEH010000056">
    <property type="protein sequence ID" value="CAG9529682.1"/>
    <property type="molecule type" value="Genomic_DNA"/>
</dbReference>
<feature type="signal peptide" evidence="2">
    <location>
        <begin position="1"/>
        <end position="21"/>
    </location>
</feature>
<feature type="chain" id="PRO_5035169530" evidence="2">
    <location>
        <begin position="22"/>
        <end position="117"/>
    </location>
</feature>
<keyword evidence="4" id="KW-1185">Reference proteome</keyword>
<accession>A0A8J2LTQ9</accession>